<dbReference type="Gene3D" id="2.60.34.10">
    <property type="entry name" value="Substrate Binding Domain Of DNAk, Chain A, domain 1"/>
    <property type="match status" value="1"/>
</dbReference>
<keyword evidence="2" id="KW-1185">Reference proteome</keyword>
<evidence type="ECO:0000313" key="1">
    <source>
        <dbReference type="EMBL" id="GAA2627474.1"/>
    </source>
</evidence>
<comment type="caution">
    <text evidence="1">The sequence shown here is derived from an EMBL/GenBank/DDBJ whole genome shotgun (WGS) entry which is preliminary data.</text>
</comment>
<name>A0ABN3QIQ2_9ACTN</name>
<dbReference type="Proteomes" id="UP001501447">
    <property type="component" value="Unassembled WGS sequence"/>
</dbReference>
<protein>
    <submittedName>
        <fullName evidence="1">Uncharacterized protein</fullName>
    </submittedName>
</protein>
<sequence>MPQIEVVLDLDANGNFHVRAKDLGSGNMATSTVDRSAAGLVNSSNWATLRRHVPVPVLDRSERTDWQ</sequence>
<gene>
    <name evidence="1" type="ORF">GCM10009863_48050</name>
</gene>
<dbReference type="SUPFAM" id="SSF100920">
    <property type="entry name" value="Heat shock protein 70kD (HSP70), peptide-binding domain"/>
    <property type="match status" value="1"/>
</dbReference>
<proteinExistence type="predicted"/>
<evidence type="ECO:0000313" key="2">
    <source>
        <dbReference type="Proteomes" id="UP001501447"/>
    </source>
</evidence>
<organism evidence="1 2">
    <name type="scientific">Streptomyces axinellae</name>
    <dbReference type="NCBI Taxonomy" id="552788"/>
    <lineage>
        <taxon>Bacteria</taxon>
        <taxon>Bacillati</taxon>
        <taxon>Actinomycetota</taxon>
        <taxon>Actinomycetes</taxon>
        <taxon>Kitasatosporales</taxon>
        <taxon>Streptomycetaceae</taxon>
        <taxon>Streptomyces</taxon>
    </lineage>
</organism>
<accession>A0ABN3QIQ2</accession>
<dbReference type="EMBL" id="BAAARJ010000016">
    <property type="protein sequence ID" value="GAA2627474.1"/>
    <property type="molecule type" value="Genomic_DNA"/>
</dbReference>
<reference evidence="1 2" key="1">
    <citation type="journal article" date="2019" name="Int. J. Syst. Evol. Microbiol.">
        <title>The Global Catalogue of Microorganisms (GCM) 10K type strain sequencing project: providing services to taxonomists for standard genome sequencing and annotation.</title>
        <authorList>
            <consortium name="The Broad Institute Genomics Platform"/>
            <consortium name="The Broad Institute Genome Sequencing Center for Infectious Disease"/>
            <person name="Wu L."/>
            <person name="Ma J."/>
        </authorList>
    </citation>
    <scope>NUCLEOTIDE SEQUENCE [LARGE SCALE GENOMIC DNA]</scope>
    <source>
        <strain evidence="1 2">JCM 16373</strain>
    </source>
</reference>
<dbReference type="InterPro" id="IPR029047">
    <property type="entry name" value="HSP70_peptide-bd_sf"/>
</dbReference>